<protein>
    <recommendedName>
        <fullName evidence="2">HTH cro/C1-type domain-containing protein</fullName>
    </recommendedName>
</protein>
<dbReference type="SUPFAM" id="SSF47413">
    <property type="entry name" value="lambda repressor-like DNA-binding domains"/>
    <property type="match status" value="1"/>
</dbReference>
<dbReference type="PROSITE" id="PS50943">
    <property type="entry name" value="HTH_CROC1"/>
    <property type="match status" value="1"/>
</dbReference>
<reference evidence="3 4" key="1">
    <citation type="journal article" date="2016" name="Nat. Commun.">
        <title>Thousands of microbial genomes shed light on interconnected biogeochemical processes in an aquifer system.</title>
        <authorList>
            <person name="Anantharaman K."/>
            <person name="Brown C.T."/>
            <person name="Hug L.A."/>
            <person name="Sharon I."/>
            <person name="Castelle C.J."/>
            <person name="Probst A.J."/>
            <person name="Thomas B.C."/>
            <person name="Singh A."/>
            <person name="Wilkins M.J."/>
            <person name="Karaoz U."/>
            <person name="Brodie E.L."/>
            <person name="Williams K.H."/>
            <person name="Hubbard S.S."/>
            <person name="Banfield J.F."/>
        </authorList>
    </citation>
    <scope>NUCLEOTIDE SEQUENCE [LARGE SCALE GENOMIC DNA]</scope>
</reference>
<dbReference type="CDD" id="cd02209">
    <property type="entry name" value="cupin_XRE_C"/>
    <property type="match status" value="1"/>
</dbReference>
<name>A0A1G1L2J1_9BACT</name>
<dbReference type="GO" id="GO:0005829">
    <property type="term" value="C:cytosol"/>
    <property type="evidence" value="ECO:0007669"/>
    <property type="project" value="TreeGrafter"/>
</dbReference>
<dbReference type="CDD" id="cd00093">
    <property type="entry name" value="HTH_XRE"/>
    <property type="match status" value="1"/>
</dbReference>
<proteinExistence type="predicted"/>
<evidence type="ECO:0000313" key="3">
    <source>
        <dbReference type="EMBL" id="OGW99375.1"/>
    </source>
</evidence>
<dbReference type="AlphaFoldDB" id="A0A1G1L2J1"/>
<dbReference type="InterPro" id="IPR013096">
    <property type="entry name" value="Cupin_2"/>
</dbReference>
<dbReference type="SUPFAM" id="SSF51182">
    <property type="entry name" value="RmlC-like cupins"/>
    <property type="match status" value="2"/>
</dbReference>
<dbReference type="Proteomes" id="UP000178187">
    <property type="component" value="Unassembled WGS sequence"/>
</dbReference>
<dbReference type="InterPro" id="IPR050807">
    <property type="entry name" value="TransReg_Diox_bact_type"/>
</dbReference>
<accession>A0A1G1L2J1</accession>
<evidence type="ECO:0000259" key="2">
    <source>
        <dbReference type="PROSITE" id="PS50943"/>
    </source>
</evidence>
<dbReference type="InterPro" id="IPR001387">
    <property type="entry name" value="Cro/C1-type_HTH"/>
</dbReference>
<dbReference type="Pfam" id="PF07883">
    <property type="entry name" value="Cupin_2"/>
    <property type="match status" value="1"/>
</dbReference>
<dbReference type="InterPro" id="IPR014710">
    <property type="entry name" value="RmlC-like_jellyroll"/>
</dbReference>
<dbReference type="PANTHER" id="PTHR46797:SF1">
    <property type="entry name" value="METHYLPHOSPHONATE SYNTHASE"/>
    <property type="match status" value="1"/>
</dbReference>
<dbReference type="EMBL" id="MHFR01000008">
    <property type="protein sequence ID" value="OGW99375.1"/>
    <property type="molecule type" value="Genomic_DNA"/>
</dbReference>
<gene>
    <name evidence="3" type="ORF">A3G33_06720</name>
</gene>
<dbReference type="GO" id="GO:0003677">
    <property type="term" value="F:DNA binding"/>
    <property type="evidence" value="ECO:0007669"/>
    <property type="project" value="UniProtKB-KW"/>
</dbReference>
<dbReference type="SMART" id="SM00530">
    <property type="entry name" value="HTH_XRE"/>
    <property type="match status" value="1"/>
</dbReference>
<dbReference type="Gene3D" id="2.60.120.10">
    <property type="entry name" value="Jelly Rolls"/>
    <property type="match status" value="2"/>
</dbReference>
<comment type="caution">
    <text evidence="3">The sequence shown here is derived from an EMBL/GenBank/DDBJ whole genome shotgun (WGS) entry which is preliminary data.</text>
</comment>
<dbReference type="GO" id="GO:0003700">
    <property type="term" value="F:DNA-binding transcription factor activity"/>
    <property type="evidence" value="ECO:0007669"/>
    <property type="project" value="TreeGrafter"/>
</dbReference>
<dbReference type="PANTHER" id="PTHR46797">
    <property type="entry name" value="HTH-TYPE TRANSCRIPTIONAL REGULATOR"/>
    <property type="match status" value="1"/>
</dbReference>
<dbReference type="Pfam" id="PF01381">
    <property type="entry name" value="HTH_3"/>
    <property type="match status" value="1"/>
</dbReference>
<evidence type="ECO:0000256" key="1">
    <source>
        <dbReference type="ARBA" id="ARBA00023125"/>
    </source>
</evidence>
<dbReference type="Gene3D" id="1.10.260.40">
    <property type="entry name" value="lambda repressor-like DNA-binding domains"/>
    <property type="match status" value="1"/>
</dbReference>
<sequence>MYEKILKHFKAAYPGFPAKPSINLGLGIKQIRLRMGMTQDELAGQAKMKPTALKTLENGYAQFTKASNLERLASALHTKICDIVNEAREWFASNFFVLKLEDPEQPSPRQRKWRAEKWFKAKWHSFDGFDACLLTSPAEGPAHFHFAAIDIHPGHALKHLHRKSHTLTQIAGFVERGSLKIIYTGKEASTLSGNQGFILRGDKTHQFINEDHDNKLRIYLAFLFPLQKSIKKKPRKNLSRESFSVGRAIESLRLLYSDSPARPLSFSRLAELTGLDAKSLKYLSKTNHPGQVVYWDKIEVITHALHIPISRFIELAEGKDDGYIKIATAHDRALIDYRHYLGVRIKSILFPSSSNQFHFSELYIEPRGGIRRASWRRTDNAMMLAYVEDGELLVEVGKNRKTLLSAGESVYFDGSLGYIFTNSGAKPTKILFVTHPAIIF</sequence>
<keyword evidence="1" id="KW-0238">DNA-binding</keyword>
<dbReference type="InterPro" id="IPR010982">
    <property type="entry name" value="Lambda_DNA-bd_dom_sf"/>
</dbReference>
<evidence type="ECO:0000313" key="4">
    <source>
        <dbReference type="Proteomes" id="UP000178187"/>
    </source>
</evidence>
<dbReference type="InterPro" id="IPR011051">
    <property type="entry name" value="RmlC_Cupin_sf"/>
</dbReference>
<organism evidence="3 4">
    <name type="scientific">Candidatus Danuiimicrobium aquiferis</name>
    <dbReference type="NCBI Taxonomy" id="1801832"/>
    <lineage>
        <taxon>Bacteria</taxon>
        <taxon>Pseudomonadati</taxon>
        <taxon>Candidatus Omnitrophota</taxon>
        <taxon>Candidatus Danuiimicrobium</taxon>
    </lineage>
</organism>
<feature type="domain" description="HTH cro/C1-type" evidence="2">
    <location>
        <begin position="28"/>
        <end position="83"/>
    </location>
</feature>